<evidence type="ECO:0000259" key="5">
    <source>
        <dbReference type="Pfam" id="PF14905"/>
    </source>
</evidence>
<sequence>MKNIFINLIVCTLLLFLCRDVAAQSKSGYKIHGTVADSASQKPLDLITVTLTDADSHVASTQTKNNGGFEFTGLKKKIYSLSIRAVGYLEIKTTINLQTDTNAGVFLLRADVKTLKEVQVRSSKPLIQQKDGKVIYDMQADPESKAKSVLDILPKIPFITVDASGNIQLKGSASFKVFVNGKPSGMMDNNLTNVLRTMPASTILRIEVITVPPAKYDAEGLGGIINIVTIKSTVDGYRGTLSVSEKGPQGGPDLGNSFSIKDGKFGISGYDGGSIYNSPQTNFSTTQQSYGTSASSLTQEGFKHNNSKNGYFGTTVSYELDSLNLLSGEFNLYGNNYNGATHQTSLLANAAGVLQGYTLDNQNRGNGGGGDASLNYQLGFKADKNRLLTFSYRYAGYSSFSTNNVDLSQLVNYPTPNYQQPDNEHTHEHTVQADLVLPVKKVNIELGVKAIFRADESNSQYLALDSVSHQYQPNQALQNQFHYTQNVYGIYNSYQFTLYKWNVSAGARAEETVVDASFLSTSTVAKQNYFNVVPTINISRPLGDGNLGFSFDQRLRRPGINRLNPFVDRSNPNFITTGNPDLKASAFDNLEVNYSTGNGKKLSIFVAVDRIFVSDLDLQVSSFDPATQVTSAIYQNTGKGGAYTFIFNANYNPNHVYGLSINNNATYFMLNGYSGTSLISLYRWMDNLSISNNFRLDKGWNLSANLNYATVSPASLQAVTNAYLGTSFGVNKELVKNKLYIAASVNNPFTRFRNNITTTLGPNFTETNINQTYFRSASLSLTYNFGRLQSEVKKNKKGIDNNDVNDRKGGM</sequence>
<dbReference type="Gene3D" id="2.40.170.20">
    <property type="entry name" value="TonB-dependent receptor, beta-barrel domain"/>
    <property type="match status" value="1"/>
</dbReference>
<evidence type="ECO:0000256" key="2">
    <source>
        <dbReference type="ARBA" id="ARBA00023136"/>
    </source>
</evidence>
<comment type="caution">
    <text evidence="6">The sequence shown here is derived from an EMBL/GenBank/DDBJ whole genome shotgun (WGS) entry which is preliminary data.</text>
</comment>
<keyword evidence="3" id="KW-0998">Cell outer membrane</keyword>
<feature type="signal peptide" evidence="4">
    <location>
        <begin position="1"/>
        <end position="23"/>
    </location>
</feature>
<organism evidence="6 7">
    <name type="scientific">Mucilaginibacter frigoritolerans</name>
    <dbReference type="NCBI Taxonomy" id="652788"/>
    <lineage>
        <taxon>Bacteria</taxon>
        <taxon>Pseudomonadati</taxon>
        <taxon>Bacteroidota</taxon>
        <taxon>Sphingobacteriia</taxon>
        <taxon>Sphingobacteriales</taxon>
        <taxon>Sphingobacteriaceae</taxon>
        <taxon>Mucilaginibacter</taxon>
    </lineage>
</organism>
<evidence type="ECO:0000256" key="3">
    <source>
        <dbReference type="ARBA" id="ARBA00023237"/>
    </source>
</evidence>
<gene>
    <name evidence="6" type="ORF">JN11_01700</name>
</gene>
<name>A0A562U7J7_9SPHI</name>
<dbReference type="GO" id="GO:0009279">
    <property type="term" value="C:cell outer membrane"/>
    <property type="evidence" value="ECO:0007669"/>
    <property type="project" value="UniProtKB-SubCell"/>
</dbReference>
<reference evidence="6 7" key="1">
    <citation type="submission" date="2019-07" db="EMBL/GenBank/DDBJ databases">
        <title>Genomic Encyclopedia of Archaeal and Bacterial Type Strains, Phase II (KMG-II): from individual species to whole genera.</title>
        <authorList>
            <person name="Goeker M."/>
        </authorList>
    </citation>
    <scope>NUCLEOTIDE SEQUENCE [LARGE SCALE GENOMIC DNA]</scope>
    <source>
        <strain evidence="6 7">ATCC BAA-1854</strain>
    </source>
</reference>
<dbReference type="Proteomes" id="UP000317010">
    <property type="component" value="Unassembled WGS sequence"/>
</dbReference>
<proteinExistence type="predicted"/>
<dbReference type="Gene3D" id="2.170.130.10">
    <property type="entry name" value="TonB-dependent receptor, plug domain"/>
    <property type="match status" value="1"/>
</dbReference>
<dbReference type="Pfam" id="PF14905">
    <property type="entry name" value="OMP_b-brl_3"/>
    <property type="match status" value="1"/>
</dbReference>
<keyword evidence="7" id="KW-1185">Reference proteome</keyword>
<accession>A0A562U7J7</accession>
<dbReference type="SUPFAM" id="SSF56935">
    <property type="entry name" value="Porins"/>
    <property type="match status" value="1"/>
</dbReference>
<keyword evidence="6" id="KW-0675">Receptor</keyword>
<keyword evidence="2" id="KW-0472">Membrane</keyword>
<evidence type="ECO:0000313" key="7">
    <source>
        <dbReference type="Proteomes" id="UP000317010"/>
    </source>
</evidence>
<protein>
    <submittedName>
        <fullName evidence="6">Outer membrane receptor protein involved in Fe transport</fullName>
    </submittedName>
</protein>
<comment type="subcellular location">
    <subcellularLocation>
        <location evidence="1">Cell outer membrane</location>
    </subcellularLocation>
</comment>
<dbReference type="InterPro" id="IPR041700">
    <property type="entry name" value="OMP_b-brl_3"/>
</dbReference>
<dbReference type="SUPFAM" id="SSF49464">
    <property type="entry name" value="Carboxypeptidase regulatory domain-like"/>
    <property type="match status" value="1"/>
</dbReference>
<dbReference type="InterPro" id="IPR008969">
    <property type="entry name" value="CarboxyPept-like_regulatory"/>
</dbReference>
<dbReference type="Pfam" id="PF13620">
    <property type="entry name" value="CarboxypepD_reg"/>
    <property type="match status" value="1"/>
</dbReference>
<dbReference type="InterPro" id="IPR036942">
    <property type="entry name" value="Beta-barrel_TonB_sf"/>
</dbReference>
<feature type="domain" description="Outer membrane protein beta-barrel" evidence="5">
    <location>
        <begin position="383"/>
        <end position="783"/>
    </location>
</feature>
<dbReference type="EMBL" id="VLLI01000004">
    <property type="protein sequence ID" value="TWJ01549.1"/>
    <property type="molecule type" value="Genomic_DNA"/>
</dbReference>
<dbReference type="RefSeq" id="WP_144911577.1">
    <property type="nucleotide sequence ID" value="NZ_VLLI01000004.1"/>
</dbReference>
<dbReference type="InterPro" id="IPR037066">
    <property type="entry name" value="Plug_dom_sf"/>
</dbReference>
<feature type="chain" id="PRO_5021724841" evidence="4">
    <location>
        <begin position="24"/>
        <end position="811"/>
    </location>
</feature>
<dbReference type="AlphaFoldDB" id="A0A562U7J7"/>
<dbReference type="Gene3D" id="2.60.40.1120">
    <property type="entry name" value="Carboxypeptidase-like, regulatory domain"/>
    <property type="match status" value="1"/>
</dbReference>
<evidence type="ECO:0000256" key="4">
    <source>
        <dbReference type="SAM" id="SignalP"/>
    </source>
</evidence>
<evidence type="ECO:0000313" key="6">
    <source>
        <dbReference type="EMBL" id="TWJ01549.1"/>
    </source>
</evidence>
<keyword evidence="4" id="KW-0732">Signal</keyword>
<evidence type="ECO:0000256" key="1">
    <source>
        <dbReference type="ARBA" id="ARBA00004442"/>
    </source>
</evidence>
<dbReference type="OrthoDB" id="606851at2"/>